<keyword evidence="4" id="KW-1185">Reference proteome</keyword>
<protein>
    <recommendedName>
        <fullName evidence="2">WW domain-containing protein</fullName>
    </recommendedName>
</protein>
<dbReference type="EMBL" id="KV423974">
    <property type="protein sequence ID" value="KZT56653.1"/>
    <property type="molecule type" value="Genomic_DNA"/>
</dbReference>
<evidence type="ECO:0000313" key="3">
    <source>
        <dbReference type="EMBL" id="KZT56653.1"/>
    </source>
</evidence>
<evidence type="ECO:0000256" key="1">
    <source>
        <dbReference type="SAM" id="Phobius"/>
    </source>
</evidence>
<dbReference type="InterPro" id="IPR001202">
    <property type="entry name" value="WW_dom"/>
</dbReference>
<accession>A0A165FF27</accession>
<keyword evidence="1" id="KW-0812">Transmembrane</keyword>
<dbReference type="CDD" id="cd00201">
    <property type="entry name" value="WW"/>
    <property type="match status" value="1"/>
</dbReference>
<dbReference type="OrthoDB" id="437889at2759"/>
<gene>
    <name evidence="3" type="ORF">CALCODRAFT_310769</name>
</gene>
<dbReference type="Proteomes" id="UP000076842">
    <property type="component" value="Unassembled WGS sequence"/>
</dbReference>
<name>A0A165FF27_9BASI</name>
<reference evidence="3 4" key="1">
    <citation type="journal article" date="2016" name="Mol. Biol. Evol.">
        <title>Comparative Genomics of Early-Diverging Mushroom-Forming Fungi Provides Insights into the Origins of Lignocellulose Decay Capabilities.</title>
        <authorList>
            <person name="Nagy L.G."/>
            <person name="Riley R."/>
            <person name="Tritt A."/>
            <person name="Adam C."/>
            <person name="Daum C."/>
            <person name="Floudas D."/>
            <person name="Sun H."/>
            <person name="Yadav J.S."/>
            <person name="Pangilinan J."/>
            <person name="Larsson K.H."/>
            <person name="Matsuura K."/>
            <person name="Barry K."/>
            <person name="Labutti K."/>
            <person name="Kuo R."/>
            <person name="Ohm R.A."/>
            <person name="Bhattacharya S.S."/>
            <person name="Shirouzu T."/>
            <person name="Yoshinaga Y."/>
            <person name="Martin F.M."/>
            <person name="Grigoriev I.V."/>
            <person name="Hibbett D.S."/>
        </authorList>
    </citation>
    <scope>NUCLEOTIDE SEQUENCE [LARGE SCALE GENOMIC DNA]</scope>
    <source>
        <strain evidence="3 4">HHB12733</strain>
    </source>
</reference>
<dbReference type="SUPFAM" id="SSF51045">
    <property type="entry name" value="WW domain"/>
    <property type="match status" value="1"/>
</dbReference>
<dbReference type="InParanoid" id="A0A165FF27"/>
<dbReference type="Gene3D" id="2.20.70.10">
    <property type="match status" value="1"/>
</dbReference>
<evidence type="ECO:0000259" key="2">
    <source>
        <dbReference type="PROSITE" id="PS50020"/>
    </source>
</evidence>
<keyword evidence="1" id="KW-1133">Transmembrane helix</keyword>
<sequence length="154" mass="16938">MWEGQGRRRGRALRVLGGPTFGLLLSILLCVPLPTRTNPCSHADTPLPSLPPQTQATFYACPATGQTTWDPPENTFLLPPSSEGEWWELRDDSRGGISYFYHTRSGETVWERPDGFVIPLGMIQVRCLPFRSVTALGRVAVVCRLRSAGLTGAV</sequence>
<proteinExistence type="predicted"/>
<organism evidence="3 4">
    <name type="scientific">Calocera cornea HHB12733</name>
    <dbReference type="NCBI Taxonomy" id="1353952"/>
    <lineage>
        <taxon>Eukaryota</taxon>
        <taxon>Fungi</taxon>
        <taxon>Dikarya</taxon>
        <taxon>Basidiomycota</taxon>
        <taxon>Agaricomycotina</taxon>
        <taxon>Dacrymycetes</taxon>
        <taxon>Dacrymycetales</taxon>
        <taxon>Dacrymycetaceae</taxon>
        <taxon>Calocera</taxon>
    </lineage>
</organism>
<dbReference type="InterPro" id="IPR036020">
    <property type="entry name" value="WW_dom_sf"/>
</dbReference>
<feature type="domain" description="WW" evidence="2">
    <location>
        <begin position="87"/>
        <end position="115"/>
    </location>
</feature>
<dbReference type="STRING" id="1353952.A0A165FF27"/>
<dbReference type="AlphaFoldDB" id="A0A165FF27"/>
<dbReference type="PROSITE" id="PS50020">
    <property type="entry name" value="WW_DOMAIN_2"/>
    <property type="match status" value="1"/>
</dbReference>
<feature type="transmembrane region" description="Helical" evidence="1">
    <location>
        <begin position="12"/>
        <end position="34"/>
    </location>
</feature>
<keyword evidence="1" id="KW-0472">Membrane</keyword>
<evidence type="ECO:0000313" key="4">
    <source>
        <dbReference type="Proteomes" id="UP000076842"/>
    </source>
</evidence>